<dbReference type="EMBL" id="CP016379">
    <property type="protein sequence ID" value="AZR73686.1"/>
    <property type="molecule type" value="Genomic_DNA"/>
</dbReference>
<protein>
    <submittedName>
        <fullName evidence="2">Uncharacterized protein</fullName>
    </submittedName>
</protein>
<keyword evidence="1" id="KW-1133">Transmembrane helix</keyword>
<evidence type="ECO:0000313" key="3">
    <source>
        <dbReference type="Proteomes" id="UP000267250"/>
    </source>
</evidence>
<name>A0A3Q9HR18_9FIRM</name>
<keyword evidence="1" id="KW-0472">Membrane</keyword>
<evidence type="ECO:0000313" key="2">
    <source>
        <dbReference type="EMBL" id="AZR73686.1"/>
    </source>
</evidence>
<reference evidence="2 3" key="1">
    <citation type="submission" date="2016-07" db="EMBL/GenBank/DDBJ databases">
        <title>Genome and transcriptome analysis of iron-reducing fermentative bacteria Anoxybacter fermentans.</title>
        <authorList>
            <person name="Zeng X."/>
            <person name="Shao Z."/>
        </authorList>
    </citation>
    <scope>NUCLEOTIDE SEQUENCE [LARGE SCALE GENOMIC DNA]</scope>
    <source>
        <strain evidence="2 3">DY22613</strain>
    </source>
</reference>
<dbReference type="RefSeq" id="WP_127017034.1">
    <property type="nucleotide sequence ID" value="NZ_CP016379.1"/>
</dbReference>
<accession>A0A3Q9HR18</accession>
<dbReference type="KEGG" id="aft:BBF96_10010"/>
<feature type="transmembrane region" description="Helical" evidence="1">
    <location>
        <begin position="34"/>
        <end position="58"/>
    </location>
</feature>
<organism evidence="2 3">
    <name type="scientific">Anoxybacter fermentans</name>
    <dbReference type="NCBI Taxonomy" id="1323375"/>
    <lineage>
        <taxon>Bacteria</taxon>
        <taxon>Bacillati</taxon>
        <taxon>Bacillota</taxon>
        <taxon>Clostridia</taxon>
        <taxon>Halanaerobiales</taxon>
        <taxon>Anoxybacter</taxon>
    </lineage>
</organism>
<sequence length="64" mass="7356">MYDKVYTYPDPDKKEKEKKGKVNFGFKDILAMTIAAYQIIFVPFAIIALTMVALFLLFKLLFGS</sequence>
<gene>
    <name evidence="2" type="ORF">BBF96_10010</name>
</gene>
<evidence type="ECO:0000256" key="1">
    <source>
        <dbReference type="SAM" id="Phobius"/>
    </source>
</evidence>
<keyword evidence="3" id="KW-1185">Reference proteome</keyword>
<dbReference type="AlphaFoldDB" id="A0A3Q9HR18"/>
<proteinExistence type="predicted"/>
<dbReference type="Proteomes" id="UP000267250">
    <property type="component" value="Chromosome"/>
</dbReference>
<keyword evidence="1" id="KW-0812">Transmembrane</keyword>